<dbReference type="STRING" id="796943.HMPREF9625_02027"/>
<comment type="caution">
    <text evidence="1">The sequence shown here is derived from an EMBL/GenBank/DDBJ whole genome shotgun (WGS) entry which is preliminary data.</text>
</comment>
<keyword evidence="2" id="KW-1185">Reference proteome</keyword>
<gene>
    <name evidence="1" type="ORF">HMPREF9625_02027</name>
</gene>
<name>G9WKX0_9FIRM</name>
<dbReference type="EMBL" id="AFZC02000002">
    <property type="protein sequence ID" value="EHL13425.1"/>
    <property type="molecule type" value="Genomic_DNA"/>
</dbReference>
<dbReference type="HOGENOM" id="CLU_3366168_0_0_9"/>
<evidence type="ECO:0000313" key="1">
    <source>
        <dbReference type="EMBL" id="EHL13425.1"/>
    </source>
</evidence>
<proteinExistence type="predicted"/>
<reference evidence="1" key="1">
    <citation type="submission" date="2011-08" db="EMBL/GenBank/DDBJ databases">
        <authorList>
            <consortium name="The Broad Institute Genome Sequencing Platform"/>
            <person name="Earl A."/>
            <person name="Ward D."/>
            <person name="Feldgarden M."/>
            <person name="Gevers D."/>
            <person name="Sizova M."/>
            <person name="Hazen A."/>
            <person name="Epstein S."/>
            <person name="Young S.K."/>
            <person name="Zeng Q."/>
            <person name="Gargeya S."/>
            <person name="Fitzgerald M."/>
            <person name="Haas B."/>
            <person name="Abouelleil A."/>
            <person name="Alvarado L."/>
            <person name="Arachchi H.M."/>
            <person name="Berlin A."/>
            <person name="Brown A."/>
            <person name="Chapman S.B."/>
            <person name="Chen Z."/>
            <person name="Dunbar C."/>
            <person name="Freedman E."/>
            <person name="Gearin G."/>
            <person name="Gellesch M."/>
            <person name="Goldberg J."/>
            <person name="Griggs A."/>
            <person name="Gujja S."/>
            <person name="Heiman D."/>
            <person name="Howarth C."/>
            <person name="Larson L."/>
            <person name="Lui A."/>
            <person name="MacDonald P.J.P."/>
            <person name="Montmayeur A."/>
            <person name="Murphy C."/>
            <person name="Neiman D."/>
            <person name="Pearson M."/>
            <person name="Priest M."/>
            <person name="Roberts A."/>
            <person name="Saif S."/>
            <person name="Shea T."/>
            <person name="Shenoy N."/>
            <person name="Sisk P."/>
            <person name="Stolte C."/>
            <person name="Sykes S."/>
            <person name="Wortman J."/>
            <person name="Nusbaum C."/>
            <person name="Birren B."/>
        </authorList>
    </citation>
    <scope>NUCLEOTIDE SEQUENCE</scope>
    <source>
        <strain evidence="1">ACB1</strain>
    </source>
</reference>
<evidence type="ECO:0000313" key="2">
    <source>
        <dbReference type="Proteomes" id="UP000018461"/>
    </source>
</evidence>
<organism evidence="1 2">
    <name type="scientific">Oribacterium parvum ACB1</name>
    <dbReference type="NCBI Taxonomy" id="796943"/>
    <lineage>
        <taxon>Bacteria</taxon>
        <taxon>Bacillati</taxon>
        <taxon>Bacillota</taxon>
        <taxon>Clostridia</taxon>
        <taxon>Lachnospirales</taxon>
        <taxon>Lachnospiraceae</taxon>
        <taxon>Oribacterium</taxon>
    </lineage>
</organism>
<dbReference type="AlphaFoldDB" id="G9WKX0"/>
<dbReference type="PATRIC" id="fig|796943.3.peg.385"/>
<sequence>MATPVSPTADASASEENLFRHEYYRLDKKEYKAFK</sequence>
<protein>
    <submittedName>
        <fullName evidence="1">Uncharacterized protein</fullName>
    </submittedName>
</protein>
<reference evidence="1" key="2">
    <citation type="submission" date="2013-03" db="EMBL/GenBank/DDBJ databases">
        <title>The Genome Sequence of Oribacterium sp. ACB1.</title>
        <authorList>
            <consortium name="The Broad Institute Genomics Platform"/>
            <consortium name="The Broad Institute Genome Sequencing Center for Infectious Disease"/>
            <person name="Earl A."/>
            <person name="Ward D."/>
            <person name="Feldgarden M."/>
            <person name="Gevers D."/>
            <person name="Sizova M."/>
            <person name="Hazen A."/>
            <person name="Epstein S."/>
            <person name="Walker B."/>
            <person name="Young S."/>
            <person name="Zeng Q."/>
            <person name="Gargeya S."/>
            <person name="Fitzgerald M."/>
            <person name="Haas B."/>
            <person name="Abouelleil A."/>
            <person name="Allen A.W."/>
            <person name="Alvarado L."/>
            <person name="Arachchi H.M."/>
            <person name="Berlin A.M."/>
            <person name="Chapman S.B."/>
            <person name="Gainer-Dewar J."/>
            <person name="Goldberg J."/>
            <person name="Griggs A."/>
            <person name="Gujja S."/>
            <person name="Hansen M."/>
            <person name="Howarth C."/>
            <person name="Imamovic A."/>
            <person name="Ireland A."/>
            <person name="Larimer J."/>
            <person name="McCowan C."/>
            <person name="Murphy C."/>
            <person name="Pearson M."/>
            <person name="Poon T.W."/>
            <person name="Priest M."/>
            <person name="Roberts A."/>
            <person name="Saif S."/>
            <person name="Shea T."/>
            <person name="Sisk P."/>
            <person name="Sykes S."/>
            <person name="Wortman J."/>
            <person name="Nusbaum C."/>
            <person name="Birren B."/>
        </authorList>
    </citation>
    <scope>NUCLEOTIDE SEQUENCE [LARGE SCALE GENOMIC DNA]</scope>
    <source>
        <strain evidence="1">ACB1</strain>
    </source>
</reference>
<accession>G9WKX0</accession>
<dbReference type="Proteomes" id="UP000018461">
    <property type="component" value="Unassembled WGS sequence"/>
</dbReference>